<keyword evidence="2" id="KW-1185">Reference proteome</keyword>
<dbReference type="AlphaFoldDB" id="A0AAP5IEZ1"/>
<dbReference type="Proteomes" id="UP000667802">
    <property type="component" value="Unassembled WGS sequence"/>
</dbReference>
<evidence type="ECO:0000313" key="2">
    <source>
        <dbReference type="Proteomes" id="UP000667802"/>
    </source>
</evidence>
<proteinExistence type="predicted"/>
<reference evidence="2" key="1">
    <citation type="journal article" date="2021" name="Science">
        <title>Hunting the eagle killer: A cyanobacterial neurotoxin causes vacuolar myelinopathy.</title>
        <authorList>
            <person name="Breinlinger S."/>
            <person name="Phillips T.J."/>
            <person name="Haram B.N."/>
            <person name="Mares J."/>
            <person name="Martinez Yerena J.A."/>
            <person name="Hrouzek P."/>
            <person name="Sobotka R."/>
            <person name="Henderson W.M."/>
            <person name="Schmieder P."/>
            <person name="Williams S.M."/>
            <person name="Lauderdale J.D."/>
            <person name="Wilde H.D."/>
            <person name="Gerrin W."/>
            <person name="Kust A."/>
            <person name="Washington J.W."/>
            <person name="Wagner C."/>
            <person name="Geier B."/>
            <person name="Liebeke M."/>
            <person name="Enke H."/>
            <person name="Niedermeyer T.H.J."/>
            <person name="Wilde S.B."/>
        </authorList>
    </citation>
    <scope>NUCLEOTIDE SEQUENCE [LARGE SCALE GENOMIC DNA]</scope>
    <source>
        <strain evidence="2">Thurmond2011</strain>
    </source>
</reference>
<dbReference type="EMBL" id="JAALHA020000035">
    <property type="protein sequence ID" value="MDR9900491.1"/>
    <property type="molecule type" value="Genomic_DNA"/>
</dbReference>
<dbReference type="RefSeq" id="WP_208344404.1">
    <property type="nucleotide sequence ID" value="NZ_JAALHA020000035.1"/>
</dbReference>
<name>A0AAP5IEZ1_9CYAN</name>
<comment type="caution">
    <text evidence="1">The sequence shown here is derived from an EMBL/GenBank/DDBJ whole genome shotgun (WGS) entry which is preliminary data.</text>
</comment>
<protein>
    <submittedName>
        <fullName evidence="1">Uncharacterized protein</fullName>
    </submittedName>
</protein>
<sequence>MEKVDRLNAEDKAKLIKHLLGDLSPNVTIGSSADTVYQINLASSEQMSAILNVIADKISSNKNS</sequence>
<gene>
    <name evidence="1" type="ORF">G7B40_038985</name>
</gene>
<evidence type="ECO:0000313" key="1">
    <source>
        <dbReference type="EMBL" id="MDR9900491.1"/>
    </source>
</evidence>
<accession>A0AAP5IEZ1</accession>
<organism evidence="1 2">
    <name type="scientific">Aetokthonos hydrillicola Thurmond2011</name>
    <dbReference type="NCBI Taxonomy" id="2712845"/>
    <lineage>
        <taxon>Bacteria</taxon>
        <taxon>Bacillati</taxon>
        <taxon>Cyanobacteriota</taxon>
        <taxon>Cyanophyceae</taxon>
        <taxon>Nostocales</taxon>
        <taxon>Hapalosiphonaceae</taxon>
        <taxon>Aetokthonos</taxon>
    </lineage>
</organism>